<feature type="compositionally biased region" description="Basic and acidic residues" evidence="8">
    <location>
        <begin position="173"/>
        <end position="182"/>
    </location>
</feature>
<dbReference type="SUPFAM" id="SSF57850">
    <property type="entry name" value="RING/U-box"/>
    <property type="match status" value="2"/>
</dbReference>
<feature type="region of interest" description="Disordered" evidence="8">
    <location>
        <begin position="468"/>
        <end position="510"/>
    </location>
</feature>
<dbReference type="Pfam" id="PF26200">
    <property type="entry name" value="Rcat_RNF216"/>
    <property type="match status" value="1"/>
</dbReference>
<feature type="compositionally biased region" description="Low complexity" evidence="8">
    <location>
        <begin position="102"/>
        <end position="115"/>
    </location>
</feature>
<feature type="region of interest" description="Disordered" evidence="8">
    <location>
        <begin position="832"/>
        <end position="876"/>
    </location>
</feature>
<keyword evidence="5" id="KW-0863">Zinc-finger</keyword>
<dbReference type="GO" id="GO:0008270">
    <property type="term" value="F:zinc ion binding"/>
    <property type="evidence" value="ECO:0007669"/>
    <property type="project" value="UniProtKB-KW"/>
</dbReference>
<keyword evidence="3" id="KW-0479">Metal-binding</keyword>
<dbReference type="CDD" id="cd16630">
    <property type="entry name" value="RING-HC_RBR_RNF216"/>
    <property type="match status" value="1"/>
</dbReference>
<dbReference type="InterPro" id="IPR047545">
    <property type="entry name" value="BRcat_RBR_RNF216"/>
</dbReference>
<feature type="compositionally biased region" description="Basic and acidic residues" evidence="8">
    <location>
        <begin position="846"/>
        <end position="856"/>
    </location>
</feature>
<evidence type="ECO:0000259" key="9">
    <source>
        <dbReference type="PROSITE" id="PS51873"/>
    </source>
</evidence>
<protein>
    <recommendedName>
        <fullName evidence="9">RING-type domain-containing protein</fullName>
    </recommendedName>
</protein>
<name>A0A9P6BX78_9AGAR</name>
<keyword evidence="6" id="KW-0833">Ubl conjugation pathway</keyword>
<dbReference type="EMBL" id="MU151440">
    <property type="protein sequence ID" value="KAF9443736.1"/>
    <property type="molecule type" value="Genomic_DNA"/>
</dbReference>
<feature type="compositionally biased region" description="Pro residues" evidence="8">
    <location>
        <begin position="895"/>
        <end position="904"/>
    </location>
</feature>
<dbReference type="InterPro" id="IPR047546">
    <property type="entry name" value="Rcat_RBR_RNF216"/>
</dbReference>
<feature type="region of interest" description="Disordered" evidence="8">
    <location>
        <begin position="426"/>
        <end position="449"/>
    </location>
</feature>
<evidence type="ECO:0000313" key="11">
    <source>
        <dbReference type="Proteomes" id="UP000807342"/>
    </source>
</evidence>
<dbReference type="OrthoDB" id="10009520at2759"/>
<keyword evidence="11" id="KW-1185">Reference proteome</keyword>
<feature type="domain" description="RING-type" evidence="9">
    <location>
        <begin position="513"/>
        <end position="735"/>
    </location>
</feature>
<keyword evidence="7" id="KW-0862">Zinc</keyword>
<dbReference type="CDD" id="cd20353">
    <property type="entry name" value="Rcat_RBR_RNF216"/>
    <property type="match status" value="1"/>
</dbReference>
<dbReference type="PANTHER" id="PTHR22770">
    <property type="entry name" value="UBIQUITIN CONJUGATING ENZYME 7 INTERACTING PROTEIN-RELATED"/>
    <property type="match status" value="1"/>
</dbReference>
<feature type="region of interest" description="Disordered" evidence="8">
    <location>
        <begin position="71"/>
        <end position="256"/>
    </location>
</feature>
<reference evidence="10" key="1">
    <citation type="submission" date="2020-11" db="EMBL/GenBank/DDBJ databases">
        <authorList>
            <consortium name="DOE Joint Genome Institute"/>
            <person name="Ahrendt S."/>
            <person name="Riley R."/>
            <person name="Andreopoulos W."/>
            <person name="Labutti K."/>
            <person name="Pangilinan J."/>
            <person name="Ruiz-Duenas F.J."/>
            <person name="Barrasa J.M."/>
            <person name="Sanchez-Garcia M."/>
            <person name="Camarero S."/>
            <person name="Miyauchi S."/>
            <person name="Serrano A."/>
            <person name="Linde D."/>
            <person name="Babiker R."/>
            <person name="Drula E."/>
            <person name="Ayuso-Fernandez I."/>
            <person name="Pacheco R."/>
            <person name="Padilla G."/>
            <person name="Ferreira P."/>
            <person name="Barriuso J."/>
            <person name="Kellner H."/>
            <person name="Castanera R."/>
            <person name="Alfaro M."/>
            <person name="Ramirez L."/>
            <person name="Pisabarro A.G."/>
            <person name="Kuo A."/>
            <person name="Tritt A."/>
            <person name="Lipzen A."/>
            <person name="He G."/>
            <person name="Yan M."/>
            <person name="Ng V."/>
            <person name="Cullen D."/>
            <person name="Martin F."/>
            <person name="Rosso M.-N."/>
            <person name="Henrissat B."/>
            <person name="Hibbett D."/>
            <person name="Martinez A.T."/>
            <person name="Grigoriev I.V."/>
        </authorList>
    </citation>
    <scope>NUCLEOTIDE SEQUENCE</scope>
    <source>
        <strain evidence="10">MF-IS2</strain>
    </source>
</reference>
<dbReference type="PANTHER" id="PTHR22770:SF47">
    <property type="entry name" value="E3 UBIQUITIN-PROTEIN LIGASE RNF216"/>
    <property type="match status" value="1"/>
</dbReference>
<dbReference type="PROSITE" id="PS51873">
    <property type="entry name" value="TRIAD"/>
    <property type="match status" value="1"/>
</dbReference>
<dbReference type="InterPro" id="IPR047544">
    <property type="entry name" value="RING-HC_RBR_RNF216"/>
</dbReference>
<dbReference type="GO" id="GO:0016740">
    <property type="term" value="F:transferase activity"/>
    <property type="evidence" value="ECO:0007669"/>
    <property type="project" value="UniProtKB-KW"/>
</dbReference>
<evidence type="ECO:0000256" key="7">
    <source>
        <dbReference type="ARBA" id="ARBA00022833"/>
    </source>
</evidence>
<dbReference type="InterPro" id="IPR044066">
    <property type="entry name" value="TRIAD_supradom"/>
</dbReference>
<accession>A0A9P6BX78</accession>
<feature type="region of interest" description="Disordered" evidence="8">
    <location>
        <begin position="1"/>
        <end position="41"/>
    </location>
</feature>
<feature type="region of interest" description="Disordered" evidence="8">
    <location>
        <begin position="774"/>
        <end position="820"/>
    </location>
</feature>
<dbReference type="InterPro" id="IPR051628">
    <property type="entry name" value="LUBAC_E3_Ligases"/>
</dbReference>
<feature type="compositionally biased region" description="Pro residues" evidence="8">
    <location>
        <begin position="861"/>
        <end position="870"/>
    </location>
</feature>
<organism evidence="10 11">
    <name type="scientific">Macrolepiota fuliginosa MF-IS2</name>
    <dbReference type="NCBI Taxonomy" id="1400762"/>
    <lineage>
        <taxon>Eukaryota</taxon>
        <taxon>Fungi</taxon>
        <taxon>Dikarya</taxon>
        <taxon>Basidiomycota</taxon>
        <taxon>Agaricomycotina</taxon>
        <taxon>Agaricomycetes</taxon>
        <taxon>Agaricomycetidae</taxon>
        <taxon>Agaricales</taxon>
        <taxon>Agaricineae</taxon>
        <taxon>Agaricaceae</taxon>
        <taxon>Macrolepiota</taxon>
    </lineage>
</organism>
<evidence type="ECO:0000256" key="2">
    <source>
        <dbReference type="ARBA" id="ARBA00022679"/>
    </source>
</evidence>
<feature type="region of interest" description="Disordered" evidence="8">
    <location>
        <begin position="888"/>
        <end position="907"/>
    </location>
</feature>
<feature type="compositionally biased region" description="Basic and acidic residues" evidence="8">
    <location>
        <begin position="310"/>
        <end position="321"/>
    </location>
</feature>
<feature type="compositionally biased region" description="Basic and acidic residues" evidence="8">
    <location>
        <begin position="156"/>
        <end position="166"/>
    </location>
</feature>
<comment type="pathway">
    <text evidence="1">Protein modification; protein ubiquitination.</text>
</comment>
<feature type="region of interest" description="Disordered" evidence="8">
    <location>
        <begin position="310"/>
        <end position="343"/>
    </location>
</feature>
<feature type="compositionally biased region" description="Basic and acidic residues" evidence="8">
    <location>
        <begin position="333"/>
        <end position="343"/>
    </location>
</feature>
<dbReference type="Proteomes" id="UP000807342">
    <property type="component" value="Unassembled WGS sequence"/>
</dbReference>
<evidence type="ECO:0000256" key="6">
    <source>
        <dbReference type="ARBA" id="ARBA00022786"/>
    </source>
</evidence>
<dbReference type="CDD" id="cd20339">
    <property type="entry name" value="BRcat_RBR_RNF216"/>
    <property type="match status" value="1"/>
</dbReference>
<keyword evidence="4" id="KW-0677">Repeat</keyword>
<dbReference type="SMART" id="SM00647">
    <property type="entry name" value="IBR"/>
    <property type="match status" value="2"/>
</dbReference>
<dbReference type="Gene3D" id="1.20.120.1750">
    <property type="match status" value="1"/>
</dbReference>
<evidence type="ECO:0000256" key="1">
    <source>
        <dbReference type="ARBA" id="ARBA00004906"/>
    </source>
</evidence>
<evidence type="ECO:0000256" key="5">
    <source>
        <dbReference type="ARBA" id="ARBA00022771"/>
    </source>
</evidence>
<feature type="region of interest" description="Disordered" evidence="8">
    <location>
        <begin position="1092"/>
        <end position="1118"/>
    </location>
</feature>
<feature type="compositionally biased region" description="Polar residues" evidence="8">
    <location>
        <begin position="122"/>
        <end position="131"/>
    </location>
</feature>
<evidence type="ECO:0000256" key="8">
    <source>
        <dbReference type="SAM" id="MobiDB-lite"/>
    </source>
</evidence>
<evidence type="ECO:0000313" key="10">
    <source>
        <dbReference type="EMBL" id="KAF9443736.1"/>
    </source>
</evidence>
<evidence type="ECO:0000256" key="3">
    <source>
        <dbReference type="ARBA" id="ARBA00022723"/>
    </source>
</evidence>
<proteinExistence type="predicted"/>
<dbReference type="InterPro" id="IPR002867">
    <property type="entry name" value="IBR_dom"/>
</dbReference>
<gene>
    <name evidence="10" type="ORF">P691DRAFT_764001</name>
</gene>
<comment type="caution">
    <text evidence="10">The sequence shown here is derived from an EMBL/GenBank/DDBJ whole genome shotgun (WGS) entry which is preliminary data.</text>
</comment>
<keyword evidence="2" id="KW-0808">Transferase</keyword>
<dbReference type="AlphaFoldDB" id="A0A9P6BX78"/>
<sequence length="1118" mass="123876">MQDADVIEISSQASSSPPLEPLKPRTRQATRIANGRFKGKGKMKDVEVIELTDGDDDLEGILCTSYKKPIASPSARKKRKVIVVDSDSDSDSDYDGAAPKAGPSRVRGVSRPSSSKLGVPNGTRSASTRSNIPHENRVAGLVTDPETGDSEVSHAVNDKGKAKDDGSAATGGHRMEMGRSDEENGPLPQRSPAVPGPSGLNSSPHGLLSPSRSVAPMGGSLSPVPAPTTSSPLPVPQPMSQQQPVPPPPLEETPEQLQSRFTAQILEIIPDVDPVHVSSLVTDHFPQLKDATIERVLHILFEDPTYPRVQKDVKGKRKAADDEGERPKKRTRKEREKEKEKENELWKNIERPFVGGKDYHDLALNQLQTDYPHIPKAYLLSQLTTRHKGFYAPTFFFLRQLERQLEGSGGALVSVDGVVYHEPPYEPLKTLHKPSDPRRKGKGKQKALEDREFDRELKWVQRMIAIEEGREVEDDENEGVAEEADDKDNDEGKEEINEEEEEAEESDGEDEEKGIECGCCFSKFRFEKLVQCPDAHLFCRSCVRGYAATQLGSHNPHIPCMAQSACTQSFPPSVLRTALPRKLYALYERLVQAKEIAAAGLDNLEECPFCEYKAVFDVGFEEEKLFKCGGCASVSCRKCKKVDHLPKRCEEVEEDKKLDARHLVEEAMTQALMRNCPKCKKAFIKESGCNKMACPNCRTLSCYICRKVIVGYDHFNQNPGRAGTSSDAGKCVLWDKDLDAMHASEVKKAADKAIAEAQLLHPDVLVSDLKVGAPKAKKSKKAQQQQLHPPVPRGVHMPLPPPLPAPRRQHRGRGRAQAQRLPEMDFNFRFNLNLGDAAPGPAPPQGDRHFGHDLRHLRQPQPQPLPPPLHHPQHQGVPVVQRGGVQRPFPYEQQQPPPPQPPVQPYQRAPIDRAHAQMQQRGIPQGPPIAPPPLQQAPPPYHEAVAQAMRGDYQPVGGGVEVGGMMLRARPGRGVAPGVGVDGGGGGGVVAGGGHAYPEYRREAIGNVYGDIGRMMLERERERVREREIQAGIQREGERRRLLQRQQQIRQEDHLGLWLNYRPPPQQQQQQPRVEAPQEIGVRALMAQRLAQAEAQAAARTQHNQEQVGRKRKTRHAT</sequence>
<evidence type="ECO:0000256" key="4">
    <source>
        <dbReference type="ARBA" id="ARBA00022737"/>
    </source>
</evidence>
<feature type="compositionally biased region" description="Acidic residues" evidence="8">
    <location>
        <begin position="470"/>
        <end position="510"/>
    </location>
</feature>